<proteinExistence type="predicted"/>
<sequence length="142" mass="15395">TADSSIYAGPRWDSATSRITSRGVCSSPVASDRFYTLNYDEPVKPFDRCNDEFGERALATLIAEAVGSHSIARPEVLGCFPDGDEGTHEITADDERERHRSGKAPGPDEEVDVVDLAGLHRTELSTGGNALDDARDALFARR</sequence>
<dbReference type="Proteomes" id="UP000234300">
    <property type="component" value="Unassembled WGS sequence"/>
</dbReference>
<name>A0A2H1K857_BREAU</name>
<evidence type="ECO:0000256" key="1">
    <source>
        <dbReference type="SAM" id="MobiDB-lite"/>
    </source>
</evidence>
<dbReference type="AlphaFoldDB" id="A0A2H1K857"/>
<reference evidence="2 3" key="1">
    <citation type="submission" date="2017-03" db="EMBL/GenBank/DDBJ databases">
        <authorList>
            <person name="Afonso C.L."/>
            <person name="Miller P.J."/>
            <person name="Scott M.A."/>
            <person name="Spackman E."/>
            <person name="Goraichik I."/>
            <person name="Dimitrov K.M."/>
            <person name="Suarez D.L."/>
            <person name="Swayne D.E."/>
        </authorList>
    </citation>
    <scope>NUCLEOTIDE SEQUENCE [LARGE SCALE GENOMIC DNA]</scope>
    <source>
        <strain evidence="3">8(6)</strain>
    </source>
</reference>
<organism evidence="2 3">
    <name type="scientific">Brevibacterium aurantiacum</name>
    <dbReference type="NCBI Taxonomy" id="273384"/>
    <lineage>
        <taxon>Bacteria</taxon>
        <taxon>Bacillati</taxon>
        <taxon>Actinomycetota</taxon>
        <taxon>Actinomycetes</taxon>
        <taxon>Micrococcales</taxon>
        <taxon>Brevibacteriaceae</taxon>
        <taxon>Brevibacterium</taxon>
    </lineage>
</organism>
<gene>
    <name evidence="2" type="ORF">BAURA86_02479</name>
</gene>
<evidence type="ECO:0000313" key="2">
    <source>
        <dbReference type="EMBL" id="SMX95422.1"/>
    </source>
</evidence>
<feature type="region of interest" description="Disordered" evidence="1">
    <location>
        <begin position="80"/>
        <end position="110"/>
    </location>
</feature>
<accession>A0A2H1K857</accession>
<evidence type="ECO:0000313" key="3">
    <source>
        <dbReference type="Proteomes" id="UP000234300"/>
    </source>
</evidence>
<protein>
    <submittedName>
        <fullName evidence="2">Uncharacterized protein</fullName>
    </submittedName>
</protein>
<feature type="non-terminal residue" evidence="2">
    <location>
        <position position="1"/>
    </location>
</feature>
<feature type="compositionally biased region" description="Basic and acidic residues" evidence="1">
    <location>
        <begin position="85"/>
        <end position="98"/>
    </location>
</feature>
<dbReference type="EMBL" id="FXZI01000008">
    <property type="protein sequence ID" value="SMX95422.1"/>
    <property type="molecule type" value="Genomic_DNA"/>
</dbReference>